<gene>
    <name evidence="1" type="ORF">AVEN_142470_1</name>
</gene>
<dbReference type="Proteomes" id="UP000499080">
    <property type="component" value="Unassembled WGS sequence"/>
</dbReference>
<protein>
    <submittedName>
        <fullName evidence="1">Uncharacterized protein</fullName>
    </submittedName>
</protein>
<name>A0A4Y2DSG9_ARAVE</name>
<dbReference type="EMBL" id="BGPR01000419">
    <property type="protein sequence ID" value="GBM19217.1"/>
    <property type="molecule type" value="Genomic_DNA"/>
</dbReference>
<keyword evidence="2" id="KW-1185">Reference proteome</keyword>
<accession>A0A4Y2DSG9</accession>
<dbReference type="AlphaFoldDB" id="A0A4Y2DSG9"/>
<reference evidence="1 2" key="1">
    <citation type="journal article" date="2019" name="Sci. Rep.">
        <title>Orb-weaving spider Araneus ventricosus genome elucidates the spidroin gene catalogue.</title>
        <authorList>
            <person name="Kono N."/>
            <person name="Nakamura H."/>
            <person name="Ohtoshi R."/>
            <person name="Moran D.A.P."/>
            <person name="Shinohara A."/>
            <person name="Yoshida Y."/>
            <person name="Fujiwara M."/>
            <person name="Mori M."/>
            <person name="Tomita M."/>
            <person name="Arakawa K."/>
        </authorList>
    </citation>
    <scope>NUCLEOTIDE SEQUENCE [LARGE SCALE GENOMIC DNA]</scope>
</reference>
<sequence>MSRIQTIDSQSDIVEFSDTAVEQFDVVQTEEEIWLKRCCIRIQQCNVSASTKTPQVPSTKSKDDRKILEWRNSSKFFKNSNKNVEKSRTDMGLYDIQVEIIPLNE</sequence>
<proteinExistence type="predicted"/>
<evidence type="ECO:0000313" key="2">
    <source>
        <dbReference type="Proteomes" id="UP000499080"/>
    </source>
</evidence>
<evidence type="ECO:0000313" key="1">
    <source>
        <dbReference type="EMBL" id="GBM19217.1"/>
    </source>
</evidence>
<organism evidence="1 2">
    <name type="scientific">Araneus ventricosus</name>
    <name type="common">Orbweaver spider</name>
    <name type="synonym">Epeira ventricosa</name>
    <dbReference type="NCBI Taxonomy" id="182803"/>
    <lineage>
        <taxon>Eukaryota</taxon>
        <taxon>Metazoa</taxon>
        <taxon>Ecdysozoa</taxon>
        <taxon>Arthropoda</taxon>
        <taxon>Chelicerata</taxon>
        <taxon>Arachnida</taxon>
        <taxon>Araneae</taxon>
        <taxon>Araneomorphae</taxon>
        <taxon>Entelegynae</taxon>
        <taxon>Araneoidea</taxon>
        <taxon>Araneidae</taxon>
        <taxon>Araneus</taxon>
    </lineage>
</organism>
<comment type="caution">
    <text evidence="1">The sequence shown here is derived from an EMBL/GenBank/DDBJ whole genome shotgun (WGS) entry which is preliminary data.</text>
</comment>